<dbReference type="InterPro" id="IPR025943">
    <property type="entry name" value="Sigma_54_int_dom_ATP-bd_2"/>
</dbReference>
<dbReference type="Pfam" id="PF01590">
    <property type="entry name" value="GAF"/>
    <property type="match status" value="1"/>
</dbReference>
<feature type="domain" description="Sigma-54 factor interaction" evidence="6">
    <location>
        <begin position="348"/>
        <end position="578"/>
    </location>
</feature>
<dbReference type="CDD" id="cd00009">
    <property type="entry name" value="AAA"/>
    <property type="match status" value="1"/>
</dbReference>
<evidence type="ECO:0000256" key="4">
    <source>
        <dbReference type="ARBA" id="ARBA00023125"/>
    </source>
</evidence>
<dbReference type="PRINTS" id="PR01590">
    <property type="entry name" value="HTHFIS"/>
</dbReference>
<dbReference type="Gene3D" id="1.10.10.60">
    <property type="entry name" value="Homeodomain-like"/>
    <property type="match status" value="1"/>
</dbReference>
<dbReference type="GO" id="GO:0006355">
    <property type="term" value="P:regulation of DNA-templated transcription"/>
    <property type="evidence" value="ECO:0007669"/>
    <property type="project" value="InterPro"/>
</dbReference>
<dbReference type="InterPro" id="IPR029016">
    <property type="entry name" value="GAF-like_dom_sf"/>
</dbReference>
<protein>
    <submittedName>
        <fullName evidence="7">Acetoin dehydrogenase operon transcriptional activator AcoR</fullName>
    </submittedName>
</protein>
<dbReference type="Gene3D" id="1.10.8.60">
    <property type="match status" value="1"/>
</dbReference>
<dbReference type="Gene3D" id="3.30.450.40">
    <property type="match status" value="1"/>
</dbReference>
<dbReference type="PROSITE" id="PS00688">
    <property type="entry name" value="SIGMA54_INTERACT_3"/>
    <property type="match status" value="1"/>
</dbReference>
<evidence type="ECO:0000259" key="6">
    <source>
        <dbReference type="PROSITE" id="PS50045"/>
    </source>
</evidence>
<dbReference type="InterPro" id="IPR003593">
    <property type="entry name" value="AAA+_ATPase"/>
</dbReference>
<dbReference type="PROSITE" id="PS00676">
    <property type="entry name" value="SIGMA54_INTERACT_2"/>
    <property type="match status" value="1"/>
</dbReference>
<dbReference type="SUPFAM" id="SSF46689">
    <property type="entry name" value="Homeodomain-like"/>
    <property type="match status" value="1"/>
</dbReference>
<gene>
    <name evidence="7" type="primary">acoR_6</name>
    <name evidence="7" type="ORF">GALL_245770</name>
</gene>
<dbReference type="PROSITE" id="PS50045">
    <property type="entry name" value="SIGMA54_INTERACT_4"/>
    <property type="match status" value="1"/>
</dbReference>
<dbReference type="SUPFAM" id="SSF52540">
    <property type="entry name" value="P-loop containing nucleoside triphosphate hydrolases"/>
    <property type="match status" value="1"/>
</dbReference>
<accession>A0A1J5RBQ1</accession>
<dbReference type="GO" id="GO:0005524">
    <property type="term" value="F:ATP binding"/>
    <property type="evidence" value="ECO:0007669"/>
    <property type="project" value="UniProtKB-KW"/>
</dbReference>
<dbReference type="PANTHER" id="PTHR32071">
    <property type="entry name" value="TRANSCRIPTIONAL REGULATORY PROTEIN"/>
    <property type="match status" value="1"/>
</dbReference>
<dbReference type="Pfam" id="PF02954">
    <property type="entry name" value="HTH_8"/>
    <property type="match status" value="1"/>
</dbReference>
<dbReference type="InterPro" id="IPR002197">
    <property type="entry name" value="HTH_Fis"/>
</dbReference>
<keyword evidence="3" id="KW-0805">Transcription regulation</keyword>
<evidence type="ECO:0000256" key="5">
    <source>
        <dbReference type="ARBA" id="ARBA00023163"/>
    </source>
</evidence>
<dbReference type="FunFam" id="3.40.50.300:FF:000006">
    <property type="entry name" value="DNA-binding transcriptional regulator NtrC"/>
    <property type="match status" value="1"/>
</dbReference>
<proteinExistence type="predicted"/>
<sequence>MNRDATGHPPPTGGGTDVVFKAWEKFLSGGELPQAAVRRLIEDSWRRCLDQGVNPQQGAAPIAAAGDRLYSLRERHAELIEAARPVMEQAQEFLRESGTVMVLTDPEGVILWMAGDESAKDKGTGIQLVPGGIWGEMMTGTNAIGTALASGQPVQICAEEHYCETIKRWTCSASVIHDPYDGQIVGSLDISGLTGSHNTHCLALAVTGAGRIESRLASLEMEKRARLLDVTYNHATRWSNNGLVIFDRRGRLVRANEDAGLFLNGMGLDLKVCETLDVGSVSEDSAAKPGQFPSWLKKDWLEPVVDRNERLGTVLAFPIQPHRMVSVASAPTKLDAGTSGKAGPFDGIIGTSAALMKAKSRAQQLSKLTVPVLLMGPTGAGKEVFAHALHDGGPNPSGPFVPMNCGGMTRDLLASELFGYVEGAFTGARRGGMVGKFEAANGGTLFLDEIGEMPMELQAHFLRVLEGGEVYRLGENKPRKVSVRLIAATNRDLRAEVAAGKFRMDLFYRLAVTVLHLPGLMEHKEDIPLLTRHFADQTSRRYGVPVKYPSPELLDIFRSYAWPGNVRELRNVIESMVLLSQGAVLTLEDLPPEFEAFSPYTTAPGAGAAISAPTLVPPPAAGGRLADSERMTILAAIRAEGGNFTRAAGRLGIAKSTLYEKMKRYGIDRNSASEGGQA</sequence>
<dbReference type="InterPro" id="IPR058031">
    <property type="entry name" value="AAA_lid_NorR"/>
</dbReference>
<comment type="caution">
    <text evidence="7">The sequence shown here is derived from an EMBL/GenBank/DDBJ whole genome shotgun (WGS) entry which is preliminary data.</text>
</comment>
<dbReference type="Pfam" id="PF25601">
    <property type="entry name" value="AAA_lid_14"/>
    <property type="match status" value="1"/>
</dbReference>
<dbReference type="AlphaFoldDB" id="A0A1J5RBQ1"/>
<evidence type="ECO:0000313" key="7">
    <source>
        <dbReference type="EMBL" id="OIQ93512.1"/>
    </source>
</evidence>
<keyword evidence="5" id="KW-0804">Transcription</keyword>
<keyword evidence="2" id="KW-0067">ATP-binding</keyword>
<dbReference type="EMBL" id="MLJW01000206">
    <property type="protein sequence ID" value="OIQ93512.1"/>
    <property type="molecule type" value="Genomic_DNA"/>
</dbReference>
<keyword evidence="1" id="KW-0547">Nucleotide-binding</keyword>
<dbReference type="Pfam" id="PF00158">
    <property type="entry name" value="Sigma54_activat"/>
    <property type="match status" value="1"/>
</dbReference>
<evidence type="ECO:0000256" key="1">
    <source>
        <dbReference type="ARBA" id="ARBA00022741"/>
    </source>
</evidence>
<dbReference type="GO" id="GO:0043565">
    <property type="term" value="F:sequence-specific DNA binding"/>
    <property type="evidence" value="ECO:0007669"/>
    <property type="project" value="InterPro"/>
</dbReference>
<dbReference type="Gene3D" id="3.40.50.300">
    <property type="entry name" value="P-loop containing nucleotide triphosphate hydrolases"/>
    <property type="match status" value="1"/>
</dbReference>
<dbReference type="InterPro" id="IPR025944">
    <property type="entry name" value="Sigma_54_int_dom_CS"/>
</dbReference>
<dbReference type="PANTHER" id="PTHR32071:SF81">
    <property type="entry name" value="PROPIONATE CATABOLISM OPERON REGULATORY PROTEIN"/>
    <property type="match status" value="1"/>
</dbReference>
<name>A0A1J5RBQ1_9ZZZZ</name>
<reference evidence="7" key="1">
    <citation type="submission" date="2016-10" db="EMBL/GenBank/DDBJ databases">
        <title>Sequence of Gallionella enrichment culture.</title>
        <authorList>
            <person name="Poehlein A."/>
            <person name="Muehling M."/>
            <person name="Daniel R."/>
        </authorList>
    </citation>
    <scope>NUCLEOTIDE SEQUENCE</scope>
</reference>
<dbReference type="InterPro" id="IPR003018">
    <property type="entry name" value="GAF"/>
</dbReference>
<dbReference type="InterPro" id="IPR002078">
    <property type="entry name" value="Sigma_54_int"/>
</dbReference>
<evidence type="ECO:0000256" key="2">
    <source>
        <dbReference type="ARBA" id="ARBA00022840"/>
    </source>
</evidence>
<dbReference type="InterPro" id="IPR027417">
    <property type="entry name" value="P-loop_NTPase"/>
</dbReference>
<organism evidence="7">
    <name type="scientific">mine drainage metagenome</name>
    <dbReference type="NCBI Taxonomy" id="410659"/>
    <lineage>
        <taxon>unclassified sequences</taxon>
        <taxon>metagenomes</taxon>
        <taxon>ecological metagenomes</taxon>
    </lineage>
</organism>
<dbReference type="SMART" id="SM00382">
    <property type="entry name" value="AAA"/>
    <property type="match status" value="1"/>
</dbReference>
<dbReference type="InterPro" id="IPR009057">
    <property type="entry name" value="Homeodomain-like_sf"/>
</dbReference>
<keyword evidence="4" id="KW-0238">DNA-binding</keyword>
<evidence type="ECO:0000256" key="3">
    <source>
        <dbReference type="ARBA" id="ARBA00023015"/>
    </source>
</evidence>